<evidence type="ECO:0000259" key="1">
    <source>
        <dbReference type="Pfam" id="PF18082"/>
    </source>
</evidence>
<evidence type="ECO:0000313" key="4">
    <source>
        <dbReference type="Proteomes" id="UP000318336"/>
    </source>
</evidence>
<dbReference type="InterPro" id="IPR041273">
    <property type="entry name" value="NAT_N"/>
</dbReference>
<dbReference type="Pfam" id="PF18082">
    <property type="entry name" value="NAT_N"/>
    <property type="match status" value="1"/>
</dbReference>
<protein>
    <recommendedName>
        <fullName evidence="5">DUF5596 domain-containing protein</fullName>
    </recommendedName>
</protein>
<comment type="caution">
    <text evidence="3">The sequence shown here is derived from an EMBL/GenBank/DDBJ whole genome shotgun (WGS) entry which is preliminary data.</text>
</comment>
<dbReference type="RefSeq" id="WP_142007708.1">
    <property type="nucleotide sequence ID" value="NZ_CAJTBP010000001.1"/>
</dbReference>
<dbReference type="Gene3D" id="3.40.630.120">
    <property type="match status" value="1"/>
</dbReference>
<feature type="domain" description="N-acyltransferase N-terminal" evidence="1">
    <location>
        <begin position="17"/>
        <end position="145"/>
    </location>
</feature>
<dbReference type="InterPro" id="IPR041644">
    <property type="entry name" value="GNAT_C"/>
</dbReference>
<dbReference type="Pfam" id="PF18164">
    <property type="entry name" value="GNAT_C"/>
    <property type="match status" value="1"/>
</dbReference>
<dbReference type="OrthoDB" id="3229305at2"/>
<feature type="domain" description="GNAT-like C-terminal" evidence="2">
    <location>
        <begin position="147"/>
        <end position="288"/>
    </location>
</feature>
<gene>
    <name evidence="3" type="ORF">FB554_3255</name>
</gene>
<organism evidence="3 4">
    <name type="scientific">Barrientosiimonas humi</name>
    <dbReference type="NCBI Taxonomy" id="999931"/>
    <lineage>
        <taxon>Bacteria</taxon>
        <taxon>Bacillati</taxon>
        <taxon>Actinomycetota</taxon>
        <taxon>Actinomycetes</taxon>
        <taxon>Micrococcales</taxon>
        <taxon>Dermacoccaceae</taxon>
        <taxon>Barrientosiimonas</taxon>
    </lineage>
</organism>
<sequence length="291" mass="32166">MTPEQIADRLALDVVRPLLDPLAVEPDDAAELMRWLPTLDTADHARVATAADAVLGHLGVYRMPDPDLFAAVPDEAARPPGLLRLAALLATVPEVRAFHAGRGIPDADSWTALSLFGVQLRIDRAAYDGTFGLRTALWLTAPWSGALYWLGRLQLNLLDVPEQGRWLSAHIPRTGPLDPGAVDASFARAYAFFDRHFPDLPVRGLHCRSWLLDPQLLETVAPESNIARFQQRWRLTDELAPGNADALYFTFALRGDLDLERLPQETSLQRGIVGRVRGGGEWHVRTGTIPR</sequence>
<evidence type="ECO:0008006" key="5">
    <source>
        <dbReference type="Google" id="ProtNLM"/>
    </source>
</evidence>
<keyword evidence="4" id="KW-1185">Reference proteome</keyword>
<dbReference type="EMBL" id="VFOK01000002">
    <property type="protein sequence ID" value="TQL28945.1"/>
    <property type="molecule type" value="Genomic_DNA"/>
</dbReference>
<name>A0A542WZE2_9MICO</name>
<dbReference type="Proteomes" id="UP000318336">
    <property type="component" value="Unassembled WGS sequence"/>
</dbReference>
<proteinExistence type="predicted"/>
<accession>A0A542WZE2</accession>
<dbReference type="AlphaFoldDB" id="A0A542WZE2"/>
<evidence type="ECO:0000313" key="3">
    <source>
        <dbReference type="EMBL" id="TQL28945.1"/>
    </source>
</evidence>
<evidence type="ECO:0000259" key="2">
    <source>
        <dbReference type="Pfam" id="PF18164"/>
    </source>
</evidence>
<reference evidence="3 4" key="1">
    <citation type="submission" date="2019-06" db="EMBL/GenBank/DDBJ databases">
        <title>Sequencing the genomes of 1000 actinobacteria strains.</title>
        <authorList>
            <person name="Klenk H.-P."/>
        </authorList>
    </citation>
    <scope>NUCLEOTIDE SEQUENCE [LARGE SCALE GENOMIC DNA]</scope>
    <source>
        <strain evidence="3 4">DSM 24617</strain>
    </source>
</reference>